<dbReference type="Gene3D" id="2.60.200.40">
    <property type="match status" value="1"/>
</dbReference>
<evidence type="ECO:0000259" key="12">
    <source>
        <dbReference type="PROSITE" id="PS50146"/>
    </source>
</evidence>
<dbReference type="InterPro" id="IPR005218">
    <property type="entry name" value="Diacylglycerol/lipid_kinase"/>
</dbReference>
<keyword evidence="8" id="KW-0460">Magnesium</keyword>
<comment type="caution">
    <text evidence="13">The sequence shown here is derived from an EMBL/GenBank/DDBJ whole genome shotgun (WGS) entry which is preliminary data.</text>
</comment>
<feature type="domain" description="DAGKc" evidence="12">
    <location>
        <begin position="1"/>
        <end position="125"/>
    </location>
</feature>
<evidence type="ECO:0000256" key="11">
    <source>
        <dbReference type="ARBA" id="ARBA00023264"/>
    </source>
</evidence>
<dbReference type="GO" id="GO:0008654">
    <property type="term" value="P:phospholipid biosynthetic process"/>
    <property type="evidence" value="ECO:0007669"/>
    <property type="project" value="UniProtKB-KW"/>
</dbReference>
<dbReference type="InterPro" id="IPR045540">
    <property type="entry name" value="YegS/DAGK_C"/>
</dbReference>
<protein>
    <submittedName>
        <fullName evidence="13">Diacylglycerol kinase</fullName>
        <ecNumber evidence="13">2.7.1.107</ecNumber>
    </submittedName>
</protein>
<dbReference type="Gene3D" id="3.40.50.10330">
    <property type="entry name" value="Probable inorganic polyphosphate/atp-NAD kinase, domain 1"/>
    <property type="match status" value="1"/>
</dbReference>
<keyword evidence="6 13" id="KW-0418">Kinase</keyword>
<dbReference type="AlphaFoldDB" id="A0A5C5WSZ6"/>
<reference evidence="13 14" key="1">
    <citation type="submission" date="2019-02" db="EMBL/GenBank/DDBJ databases">
        <title>Deep-cultivation of Planctomycetes and their phenomic and genomic characterization uncovers novel biology.</title>
        <authorList>
            <person name="Wiegand S."/>
            <person name="Jogler M."/>
            <person name="Boedeker C."/>
            <person name="Pinto D."/>
            <person name="Vollmers J."/>
            <person name="Rivas-Marin E."/>
            <person name="Kohn T."/>
            <person name="Peeters S.H."/>
            <person name="Heuer A."/>
            <person name="Rast P."/>
            <person name="Oberbeckmann S."/>
            <person name="Bunk B."/>
            <person name="Jeske O."/>
            <person name="Meyerdierks A."/>
            <person name="Storesund J.E."/>
            <person name="Kallscheuer N."/>
            <person name="Luecker S."/>
            <person name="Lage O.M."/>
            <person name="Pohl T."/>
            <person name="Merkel B.J."/>
            <person name="Hornburger P."/>
            <person name="Mueller R.-W."/>
            <person name="Bruemmer F."/>
            <person name="Labrenz M."/>
            <person name="Spormann A.M."/>
            <person name="Op Den Camp H."/>
            <person name="Overmann J."/>
            <person name="Amann R."/>
            <person name="Jetten M.S.M."/>
            <person name="Mascher T."/>
            <person name="Medema M.H."/>
            <person name="Devos D.P."/>
            <person name="Kaster A.-K."/>
            <person name="Ovreas L."/>
            <person name="Rohde M."/>
            <person name="Galperin M.Y."/>
            <person name="Jogler C."/>
        </authorList>
    </citation>
    <scope>NUCLEOTIDE SEQUENCE [LARGE SCALE GENOMIC DNA]</scope>
    <source>
        <strain evidence="13 14">Pla22</strain>
    </source>
</reference>
<keyword evidence="14" id="KW-1185">Reference proteome</keyword>
<dbReference type="Pfam" id="PF19279">
    <property type="entry name" value="YegS_C"/>
    <property type="match status" value="1"/>
</dbReference>
<dbReference type="RefSeq" id="WP_146513921.1">
    <property type="nucleotide sequence ID" value="NZ_SJPI01000001.1"/>
</dbReference>
<evidence type="ECO:0000256" key="8">
    <source>
        <dbReference type="ARBA" id="ARBA00022842"/>
    </source>
</evidence>
<evidence type="ECO:0000313" key="13">
    <source>
        <dbReference type="EMBL" id="TWT53767.1"/>
    </source>
</evidence>
<gene>
    <name evidence="13" type="primary">dagK_1</name>
    <name evidence="13" type="ORF">Pla22_14000</name>
</gene>
<dbReference type="InterPro" id="IPR016064">
    <property type="entry name" value="NAD/diacylglycerol_kinase_sf"/>
</dbReference>
<keyword evidence="5" id="KW-0547">Nucleotide-binding</keyword>
<dbReference type="Pfam" id="PF00781">
    <property type="entry name" value="DAGK_cat"/>
    <property type="match status" value="1"/>
</dbReference>
<dbReference type="NCBIfam" id="TIGR00147">
    <property type="entry name" value="YegS/Rv2252/BmrU family lipid kinase"/>
    <property type="match status" value="1"/>
</dbReference>
<dbReference type="EMBL" id="SJPI01000001">
    <property type="protein sequence ID" value="TWT53767.1"/>
    <property type="molecule type" value="Genomic_DNA"/>
</dbReference>
<evidence type="ECO:0000256" key="9">
    <source>
        <dbReference type="ARBA" id="ARBA00023098"/>
    </source>
</evidence>
<dbReference type="SMART" id="SM00046">
    <property type="entry name" value="DAGKc"/>
    <property type="match status" value="1"/>
</dbReference>
<keyword evidence="7" id="KW-0067">ATP-binding</keyword>
<dbReference type="SUPFAM" id="SSF111331">
    <property type="entry name" value="NAD kinase/diacylglycerol kinase-like"/>
    <property type="match status" value="1"/>
</dbReference>
<keyword evidence="9" id="KW-0443">Lipid metabolism</keyword>
<evidence type="ECO:0000256" key="7">
    <source>
        <dbReference type="ARBA" id="ARBA00022840"/>
    </source>
</evidence>
<evidence type="ECO:0000256" key="6">
    <source>
        <dbReference type="ARBA" id="ARBA00022777"/>
    </source>
</evidence>
<dbReference type="InterPro" id="IPR050187">
    <property type="entry name" value="Lipid_Phosphate_FormReg"/>
</dbReference>
<dbReference type="EC" id="2.7.1.107" evidence="13"/>
<comment type="cofactor">
    <cofactor evidence="1">
        <name>Mg(2+)</name>
        <dbReference type="ChEBI" id="CHEBI:18420"/>
    </cofactor>
</comment>
<evidence type="ECO:0000313" key="14">
    <source>
        <dbReference type="Proteomes" id="UP000316598"/>
    </source>
</evidence>
<keyword evidence="3 13" id="KW-0808">Transferase</keyword>
<evidence type="ECO:0000256" key="3">
    <source>
        <dbReference type="ARBA" id="ARBA00022679"/>
    </source>
</evidence>
<dbReference type="OrthoDB" id="142078at2"/>
<dbReference type="Proteomes" id="UP000316598">
    <property type="component" value="Unassembled WGS sequence"/>
</dbReference>
<dbReference type="GO" id="GO:0004143">
    <property type="term" value="F:ATP-dependent diacylglycerol kinase activity"/>
    <property type="evidence" value="ECO:0007669"/>
    <property type="project" value="UniProtKB-EC"/>
</dbReference>
<keyword evidence="11" id="KW-1208">Phospholipid metabolism</keyword>
<evidence type="ECO:0000256" key="5">
    <source>
        <dbReference type="ARBA" id="ARBA00022741"/>
    </source>
</evidence>
<dbReference type="GO" id="GO:0046872">
    <property type="term" value="F:metal ion binding"/>
    <property type="evidence" value="ECO:0007669"/>
    <property type="project" value="UniProtKB-KW"/>
</dbReference>
<dbReference type="PANTHER" id="PTHR12358">
    <property type="entry name" value="SPHINGOSINE KINASE"/>
    <property type="match status" value="1"/>
</dbReference>
<keyword evidence="4" id="KW-0479">Metal-binding</keyword>
<keyword evidence="10" id="KW-0594">Phospholipid biosynthesis</keyword>
<organism evidence="13 14">
    <name type="scientific">Rubripirellula amarantea</name>
    <dbReference type="NCBI Taxonomy" id="2527999"/>
    <lineage>
        <taxon>Bacteria</taxon>
        <taxon>Pseudomonadati</taxon>
        <taxon>Planctomycetota</taxon>
        <taxon>Planctomycetia</taxon>
        <taxon>Pirellulales</taxon>
        <taxon>Pirellulaceae</taxon>
        <taxon>Rubripirellula</taxon>
    </lineage>
</organism>
<evidence type="ECO:0000256" key="2">
    <source>
        <dbReference type="ARBA" id="ARBA00022516"/>
    </source>
</evidence>
<dbReference type="PANTHER" id="PTHR12358:SF106">
    <property type="entry name" value="LIPID KINASE YEGS"/>
    <property type="match status" value="1"/>
</dbReference>
<proteinExistence type="predicted"/>
<evidence type="ECO:0000256" key="1">
    <source>
        <dbReference type="ARBA" id="ARBA00001946"/>
    </source>
</evidence>
<dbReference type="GO" id="GO:0005524">
    <property type="term" value="F:ATP binding"/>
    <property type="evidence" value="ECO:0007669"/>
    <property type="project" value="UniProtKB-KW"/>
</dbReference>
<dbReference type="PROSITE" id="PS50146">
    <property type="entry name" value="DAGK"/>
    <property type="match status" value="1"/>
</dbReference>
<evidence type="ECO:0000256" key="10">
    <source>
        <dbReference type="ARBA" id="ARBA00023209"/>
    </source>
</evidence>
<accession>A0A5C5WSZ6</accession>
<dbReference type="InterPro" id="IPR001206">
    <property type="entry name" value="Diacylglycerol_kinase_cat_dom"/>
</dbReference>
<evidence type="ECO:0000256" key="4">
    <source>
        <dbReference type="ARBA" id="ARBA00022723"/>
    </source>
</evidence>
<name>A0A5C5WSZ6_9BACT</name>
<sequence>MKTVVWNSGSGRASETDTLRTHLDHHATTWIDLSETSDLVDEIKASSNTPKSTVVAAGGDGTVNAVVNALMTIEAAQRPSMGIIPLGTANDFAGTLEIPDDISLAVEILAQEAIPVDVVRIQGENMERYYANIAAGGNCVRVSEVMTDELKARWGAFSYVRGAIDVLPDMTSYCIDLNCDGEVFQKLDSWAVLVANGKTNAGRIQVAPKASPVDGLIDIVIIRDGTVGDMIEIVANNLLGDFLECEQVIFRQVKSLQLQSNPPMRFTLDGEFVDREPVRFDVVPGAVRMHMNATV</sequence>
<keyword evidence="2" id="KW-0444">Lipid biosynthesis</keyword>
<dbReference type="InterPro" id="IPR017438">
    <property type="entry name" value="ATP-NAD_kinase_N"/>
</dbReference>
<dbReference type="GO" id="GO:0005886">
    <property type="term" value="C:plasma membrane"/>
    <property type="evidence" value="ECO:0007669"/>
    <property type="project" value="TreeGrafter"/>
</dbReference>